<dbReference type="RefSeq" id="WP_068566596.1">
    <property type="nucleotide sequence ID" value="NZ_FNLF01000002.1"/>
</dbReference>
<dbReference type="SUPFAM" id="SSF81301">
    <property type="entry name" value="Nucleotidyltransferase"/>
    <property type="match status" value="1"/>
</dbReference>
<dbReference type="GO" id="GO:0016779">
    <property type="term" value="F:nucleotidyltransferase activity"/>
    <property type="evidence" value="ECO:0007669"/>
    <property type="project" value="InterPro"/>
</dbReference>
<keyword evidence="3" id="KW-1185">Reference proteome</keyword>
<evidence type="ECO:0000313" key="3">
    <source>
        <dbReference type="Proteomes" id="UP000183053"/>
    </source>
</evidence>
<dbReference type="AlphaFoldDB" id="A0A1H1CUA5"/>
<sequence>MVLNVHPEIDDAVRRYLATADRLVPGAVTAAALGGSVALGAYRPGASDIDLIAAVDDAWRGRSDLIRRLRLLHLSQVPRVAGRVARGLGFSATINTSFVWTSEVPDPVTTIQPIASHVGEIFDARGAFDVNPAVWSELAAGGVTVRGPALEQWNLDPEPARLVDWTRGNLRDYWLPLADRTARGRRPLTQSRVAWCLTGPARMHVTTTTGTVVSKADGARRARQSFPEHAPILGVALAHVAGAATPTAPPPDQWRALTVAAMREIIDAA</sequence>
<dbReference type="EMBL" id="FNLF01000002">
    <property type="protein sequence ID" value="SDQ67804.1"/>
    <property type="molecule type" value="Genomic_DNA"/>
</dbReference>
<protein>
    <recommendedName>
        <fullName evidence="1">Polymerase nucleotidyl transferase domain-containing protein</fullName>
    </recommendedName>
</protein>
<name>A0A1H1CUA5_9ACTN</name>
<gene>
    <name evidence="2" type="ORF">SAMN04489765_1379</name>
</gene>
<dbReference type="InterPro" id="IPR002934">
    <property type="entry name" value="Polymerase_NTP_transf_dom"/>
</dbReference>
<dbReference type="Proteomes" id="UP000183053">
    <property type="component" value="Unassembled WGS sequence"/>
</dbReference>
<proteinExistence type="predicted"/>
<reference evidence="3" key="1">
    <citation type="submission" date="2016-10" db="EMBL/GenBank/DDBJ databases">
        <authorList>
            <person name="Varghese N."/>
            <person name="Submissions S."/>
        </authorList>
    </citation>
    <scope>NUCLEOTIDE SEQUENCE [LARGE SCALE GENOMIC DNA]</scope>
    <source>
        <strain evidence="3">DSM 44142</strain>
    </source>
</reference>
<evidence type="ECO:0000313" key="2">
    <source>
        <dbReference type="EMBL" id="SDQ67804.1"/>
    </source>
</evidence>
<organism evidence="2 3">
    <name type="scientific">Tsukamurella pulmonis</name>
    <dbReference type="NCBI Taxonomy" id="47312"/>
    <lineage>
        <taxon>Bacteria</taxon>
        <taxon>Bacillati</taxon>
        <taxon>Actinomycetota</taxon>
        <taxon>Actinomycetes</taxon>
        <taxon>Mycobacteriales</taxon>
        <taxon>Tsukamurellaceae</taxon>
        <taxon>Tsukamurella</taxon>
    </lineage>
</organism>
<dbReference type="InterPro" id="IPR043519">
    <property type="entry name" value="NT_sf"/>
</dbReference>
<evidence type="ECO:0000259" key="1">
    <source>
        <dbReference type="Pfam" id="PF01909"/>
    </source>
</evidence>
<dbReference type="Pfam" id="PF01909">
    <property type="entry name" value="NTP_transf_2"/>
    <property type="match status" value="1"/>
</dbReference>
<accession>A0A1H1CUA5</accession>
<dbReference type="OrthoDB" id="4066793at2"/>
<feature type="domain" description="Polymerase nucleotidyl transferase" evidence="1">
    <location>
        <begin position="21"/>
        <end position="57"/>
    </location>
</feature>